<dbReference type="EnsemblFungi" id="CPAR2_302900-T">
    <property type="protein sequence ID" value="CPAR2_302900-T-p1"/>
    <property type="gene ID" value="CPAR2_302900"/>
</dbReference>
<reference evidence="5" key="3">
    <citation type="submission" date="2011-10" db="EMBL/GenBank/DDBJ databases">
        <title>Transcriptional landscape of the pathogenic yeast Candida parapsilosis.</title>
        <authorList>
            <person name="Guida A."/>
            <person name="Lindstaedt C."/>
            <person name="Maguire S.L."/>
            <person name="Ding C."/>
            <person name="Higgins D.G."/>
            <person name="Harris D."/>
            <person name="Berriman M."/>
            <person name="Butler G."/>
        </authorList>
    </citation>
    <scope>NUCLEOTIDE SEQUENCE</scope>
    <source>
        <strain evidence="5">CDC317</strain>
    </source>
</reference>
<dbReference type="PANTHER" id="PTHR37534:SF46">
    <property type="entry name" value="ZN(II)2CYS6 TRANSCRIPTION FACTOR (EUROFUNG)"/>
    <property type="match status" value="1"/>
</dbReference>
<dbReference type="InterPro" id="IPR001138">
    <property type="entry name" value="Zn2Cys6_DnaBD"/>
</dbReference>
<dbReference type="CGD" id="CAL0000149247">
    <property type="gene designation" value="CPAR2_302900"/>
</dbReference>
<dbReference type="CDD" id="cd00067">
    <property type="entry name" value="GAL4"/>
    <property type="match status" value="1"/>
</dbReference>
<evidence type="ECO:0000313" key="6">
    <source>
        <dbReference type="EnsemblFungi" id="CPAR2_302900-T-p1"/>
    </source>
</evidence>
<dbReference type="SUPFAM" id="SSF57701">
    <property type="entry name" value="Zn2/Cys6 DNA-binding domain"/>
    <property type="match status" value="1"/>
</dbReference>
<sequence>MFSIFDASSFTNINRKPAPLETPKNAPNTFTSSARTKATTSDATSSIQGTKLSGFQQRQIKTHNIVGTRFRSKTGCLNCRRRKKKCDETSSVCQACQVRNQECVWPDLSKGSNTKRISKPSGAVPTKRIVVAPAPSSFTIDLGMSSSENKSFTTTPSTATNLSNSTKSSTPATTASSSLSSLTDSRVNGDRSSVPPYSASWKYDTTLLAFDPALVSTTLPVSSTRNDTLLGSTDRQIHSSSLHSSASSSVSVQTGMVDFDNEHEEAMDDVGHLNMNVLLT</sequence>
<evidence type="ECO:0000313" key="5">
    <source>
        <dbReference type="EMBL" id="CCE41301.1"/>
    </source>
</evidence>
<dbReference type="GO" id="GO:0008270">
    <property type="term" value="F:zinc ion binding"/>
    <property type="evidence" value="ECO:0007669"/>
    <property type="project" value="InterPro"/>
</dbReference>
<dbReference type="VEuPathDB" id="FungiDB:CPAR2_302900"/>
<evidence type="ECO:0000256" key="1">
    <source>
        <dbReference type="ARBA" id="ARBA00023242"/>
    </source>
</evidence>
<feature type="domain" description="Zn(2)-C6 fungal-type" evidence="3">
    <location>
        <begin position="75"/>
        <end position="105"/>
    </location>
</feature>
<feature type="region of interest" description="Disordered" evidence="2">
    <location>
        <begin position="148"/>
        <end position="195"/>
    </location>
</feature>
<accession>G8B9K0</accession>
<reference evidence="7" key="1">
    <citation type="journal article" date="2009" name="Nature">
        <title>Evolution of pathogenicity and sexual reproduction in eight Candida genomes.</title>
        <authorList>
            <person name="Butler G."/>
            <person name="Rasmussen M.D."/>
            <person name="Lin M.F."/>
            <person name="Santos M.A."/>
            <person name="Sakthikumar S."/>
            <person name="Munro C.A."/>
            <person name="Rheinbay E."/>
            <person name="Grabherr M."/>
            <person name="Forche A."/>
            <person name="Reedy J.L."/>
            <person name="Agrafioti I."/>
            <person name="Arnaud M.B."/>
            <person name="Bates S."/>
            <person name="Brown A.J."/>
            <person name="Brunke S."/>
            <person name="Costanzo M.C."/>
            <person name="Fitzpatrick D.A."/>
            <person name="de Groot P.W."/>
            <person name="Harris D."/>
            <person name="Hoyer L.L."/>
            <person name="Hube B."/>
            <person name="Klis F.M."/>
            <person name="Kodira C."/>
            <person name="Lennard N."/>
            <person name="Logue M.E."/>
            <person name="Martin R."/>
            <person name="Neiman A.M."/>
            <person name="Nikolaou E."/>
            <person name="Quail M.A."/>
            <person name="Quinn J."/>
            <person name="Santos M.C."/>
            <person name="Schmitzberger F.F."/>
            <person name="Sherlock G."/>
            <person name="Shah P."/>
            <person name="Silverstein K.A."/>
            <person name="Skrzypek M.S."/>
            <person name="Soll D."/>
            <person name="Staggs R."/>
            <person name="Stansfield I."/>
            <person name="Stumpf M.P."/>
            <person name="Sudbery P.E."/>
            <person name="Srikantha T."/>
            <person name="Zeng Q."/>
            <person name="Berman J."/>
            <person name="Berriman M."/>
            <person name="Heitman J."/>
            <person name="Gow N.A."/>
            <person name="Lorenz M.C."/>
            <person name="Birren B.W."/>
            <person name="Kellis M."/>
            <person name="Cuomo C.A."/>
        </authorList>
    </citation>
    <scope>NUCLEOTIDE SEQUENCE [LARGE SCALE GENOMIC DNA]</scope>
    <source>
        <strain evidence="7">CDC 317 / ATCC MYA-4646</strain>
    </source>
</reference>
<gene>
    <name evidence="4 5" type="ordered locus">CPAR2_302900</name>
</gene>
<dbReference type="GO" id="GO:0000981">
    <property type="term" value="F:DNA-binding transcription factor activity, RNA polymerase II-specific"/>
    <property type="evidence" value="ECO:0007669"/>
    <property type="project" value="InterPro"/>
</dbReference>
<dbReference type="Gene3D" id="4.10.240.10">
    <property type="entry name" value="Zn(2)-C6 fungal-type DNA-binding domain"/>
    <property type="match status" value="1"/>
</dbReference>
<evidence type="ECO:0000313" key="7">
    <source>
        <dbReference type="Proteomes" id="UP000005221"/>
    </source>
</evidence>
<reference evidence="7" key="2">
    <citation type="journal article" date="2011" name="BMC Genomics">
        <title>Using RNA-seq to determine the transcriptional landscape and the hypoxic response of the pathogenic yeast Candida parapsilosis.</title>
        <authorList>
            <person name="Guida A."/>
            <person name="Lindstaedt C."/>
            <person name="Maguire S.L."/>
            <person name="Ding C."/>
            <person name="Higgins D.G."/>
            <person name="Corton N.J."/>
            <person name="Berriman M."/>
            <person name="Butler G."/>
        </authorList>
    </citation>
    <scope>GENOME REANNOTATION</scope>
    <source>
        <strain evidence="7">CDC 317 / ATCC MYA-4646</strain>
    </source>
</reference>
<reference evidence="6" key="4">
    <citation type="submission" date="2025-05" db="UniProtKB">
        <authorList>
            <consortium name="EnsemblFungi"/>
        </authorList>
    </citation>
    <scope>IDENTIFICATION</scope>
</reference>
<dbReference type="Pfam" id="PF00172">
    <property type="entry name" value="Zn_clus"/>
    <property type="match status" value="1"/>
</dbReference>
<keyword evidence="7" id="KW-1185">Reference proteome</keyword>
<dbReference type="PROSITE" id="PS00463">
    <property type="entry name" value="ZN2_CY6_FUNGAL_1"/>
    <property type="match status" value="1"/>
</dbReference>
<dbReference type="PROSITE" id="PS50048">
    <property type="entry name" value="ZN2_CY6_FUNGAL_2"/>
    <property type="match status" value="1"/>
</dbReference>
<evidence type="ECO:0000259" key="3">
    <source>
        <dbReference type="PROSITE" id="PS50048"/>
    </source>
</evidence>
<feature type="compositionally biased region" description="Low complexity" evidence="2">
    <location>
        <begin position="163"/>
        <end position="185"/>
    </location>
</feature>
<dbReference type="PANTHER" id="PTHR37534">
    <property type="entry name" value="TRANSCRIPTIONAL ACTIVATOR PROTEIN UGA3"/>
    <property type="match status" value="1"/>
</dbReference>
<dbReference type="InterPro" id="IPR036864">
    <property type="entry name" value="Zn2-C6_fun-type_DNA-bd_sf"/>
</dbReference>
<evidence type="ECO:0000256" key="2">
    <source>
        <dbReference type="SAM" id="MobiDB-lite"/>
    </source>
</evidence>
<dbReference type="AlphaFoldDB" id="G8B9K0"/>
<feature type="compositionally biased region" description="Polar residues" evidence="2">
    <location>
        <begin position="25"/>
        <end position="52"/>
    </location>
</feature>
<name>G8B9K0_CANPC</name>
<accession>A0AAJ8W1G8</accession>
<dbReference type="EMBL" id="HE605204">
    <property type="protein sequence ID" value="CCE41301.1"/>
    <property type="molecule type" value="Genomic_DNA"/>
</dbReference>
<proteinExistence type="predicted"/>
<feature type="region of interest" description="Disordered" evidence="2">
    <location>
        <begin position="13"/>
        <end position="52"/>
    </location>
</feature>
<organism evidence="5 7">
    <name type="scientific">Candida parapsilosis (strain CDC 317 / ATCC MYA-4646)</name>
    <name type="common">Yeast</name>
    <name type="synonym">Monilia parapsilosis</name>
    <dbReference type="NCBI Taxonomy" id="578454"/>
    <lineage>
        <taxon>Eukaryota</taxon>
        <taxon>Fungi</taxon>
        <taxon>Dikarya</taxon>
        <taxon>Ascomycota</taxon>
        <taxon>Saccharomycotina</taxon>
        <taxon>Pichiomycetes</taxon>
        <taxon>Debaryomycetaceae</taxon>
        <taxon>Candida/Lodderomyces clade</taxon>
        <taxon>Candida</taxon>
    </lineage>
</organism>
<protein>
    <submittedName>
        <fullName evidence="6">Zn(2)-C6 fungal-type domain-containing protein</fullName>
    </submittedName>
</protein>
<keyword evidence="1" id="KW-0539">Nucleus</keyword>
<feature type="compositionally biased region" description="Polar residues" evidence="2">
    <location>
        <begin position="148"/>
        <end position="162"/>
    </location>
</feature>
<dbReference type="Proteomes" id="UP000005221">
    <property type="component" value="Chromosome 3"/>
</dbReference>
<evidence type="ECO:0000313" key="4">
    <source>
        <dbReference type="CGD" id="CAL0000149247"/>
    </source>
</evidence>
<dbReference type="SMART" id="SM00066">
    <property type="entry name" value="GAL4"/>
    <property type="match status" value="1"/>
</dbReference>